<reference evidence="2" key="1">
    <citation type="journal article" date="2020" name="bioRxiv">
        <title>A rank-normalized archaeal taxonomy based on genome phylogeny resolves widespread incomplete and uneven classifications.</title>
        <authorList>
            <person name="Rinke C."/>
            <person name="Chuvochina M."/>
            <person name="Mussig A.J."/>
            <person name="Chaumeil P.-A."/>
            <person name="Waite D.W."/>
            <person name="Whitman W.B."/>
            <person name="Parks D.H."/>
            <person name="Hugenholtz P."/>
        </authorList>
    </citation>
    <scope>NUCLEOTIDE SEQUENCE [LARGE SCALE GENOMIC DNA]</scope>
</reference>
<proteinExistence type="predicted"/>
<organism evidence="1 2">
    <name type="scientific">Candidatus Iainarchaeum sp</name>
    <dbReference type="NCBI Taxonomy" id="3101447"/>
    <lineage>
        <taxon>Archaea</taxon>
        <taxon>Candidatus Iainarchaeota</taxon>
        <taxon>Candidatus Iainarchaeia</taxon>
        <taxon>Candidatus Iainarchaeales</taxon>
        <taxon>Candidatus Iainarchaeaceae</taxon>
        <taxon>Candidatus Iainarchaeum</taxon>
    </lineage>
</organism>
<dbReference type="Proteomes" id="UP000565078">
    <property type="component" value="Unassembled WGS sequence"/>
</dbReference>
<sequence>MAESLVVGSKVKDAIKAEDCNTAGDAVDALSEVVASLIKKAAARAKANGRKTVRGVDF</sequence>
<evidence type="ECO:0000313" key="2">
    <source>
        <dbReference type="Proteomes" id="UP000565078"/>
    </source>
</evidence>
<protein>
    <recommendedName>
        <fullName evidence="3">DUF1931 domain-containing protein</fullName>
    </recommendedName>
</protein>
<dbReference type="AlphaFoldDB" id="A0A7J4IVH2"/>
<evidence type="ECO:0008006" key="3">
    <source>
        <dbReference type="Google" id="ProtNLM"/>
    </source>
</evidence>
<comment type="caution">
    <text evidence="1">The sequence shown here is derived from an EMBL/GenBank/DDBJ whole genome shotgun (WGS) entry which is preliminary data.</text>
</comment>
<gene>
    <name evidence="1" type="ORF">HA254_02550</name>
</gene>
<accession>A0A7J4IVH2</accession>
<evidence type="ECO:0000313" key="1">
    <source>
        <dbReference type="EMBL" id="HIH09528.1"/>
    </source>
</evidence>
<name>A0A7J4IVH2_9ARCH</name>
<dbReference type="EMBL" id="DUGC01000046">
    <property type="protein sequence ID" value="HIH09528.1"/>
    <property type="molecule type" value="Genomic_DNA"/>
</dbReference>